<comment type="caution">
    <text evidence="1">The sequence shown here is derived from an EMBL/GenBank/DDBJ whole genome shotgun (WGS) entry which is preliminary data.</text>
</comment>
<dbReference type="PANTHER" id="PTHR11409:SF39">
    <property type="entry name" value="ADENOSINE DEAMINASE 2"/>
    <property type="match status" value="1"/>
</dbReference>
<keyword evidence="1" id="KW-0378">Hydrolase</keyword>
<accession>A0AAJ0C6U8</accession>
<dbReference type="InterPro" id="IPR032466">
    <property type="entry name" value="Metal_Hydrolase"/>
</dbReference>
<keyword evidence="2" id="KW-1185">Reference proteome</keyword>
<dbReference type="InterPro" id="IPR006330">
    <property type="entry name" value="Ado/ade_deaminase"/>
</dbReference>
<dbReference type="Gene3D" id="3.20.20.140">
    <property type="entry name" value="Metal-dependent hydrolases"/>
    <property type="match status" value="1"/>
</dbReference>
<dbReference type="PANTHER" id="PTHR11409">
    <property type="entry name" value="ADENOSINE DEAMINASE"/>
    <property type="match status" value="1"/>
</dbReference>
<evidence type="ECO:0000313" key="2">
    <source>
        <dbReference type="Proteomes" id="UP001244011"/>
    </source>
</evidence>
<sequence>MPAFTDEEWEEVSQELPAKDDVVIQKYLEGRQALIDEEGKKRSDFHFRQSLSPIARKACEIIARIRDEEMSSLAGDTTEQTRLWKIIRKMPKGALLHAHLDAMVDVDYILEVLLNTPGIHIWCEDSHLATAEARETAPIVVRFKEKEHREGSIWREDYVPGTPILFTQAANDYPGGKAEFLKWLKTRCTVSETATVSQRHELSTLISNFLYYEPVFRAFLRQLMSTLYADGISWIELRFTPPPNYSRKGTSTPETDHDHLCQAIDETISSFAASPDGRGFWGLRLIWASSPRQPGARALVEDMDACIAAKLAWPHLIAGYDLADPGGGGGRPLADALPELFWFRKQCASEDVSVPFYLTAGDTDLFDALLLDARRIAVRADDGGGGGLHTHPSLAAAVRDRRVLVETCYDDASSSTGGVVLPALLAHGVPCCLGLGNNKGIVSSSSSSSCSSNWLALCRSGWRRRGGGGGGGRGAGMDLAALGSLAENSVRWAALGDGEDDSGGPADSAADWAREVREASLGSGVKARRLREWAVAWEGFCLWVVTEFGGEEEDVDMGVAGAEGEGGRSDGVS</sequence>
<dbReference type="GO" id="GO:0004000">
    <property type="term" value="F:adenosine deaminase activity"/>
    <property type="evidence" value="ECO:0007669"/>
    <property type="project" value="TreeGrafter"/>
</dbReference>
<dbReference type="Proteomes" id="UP001244011">
    <property type="component" value="Unassembled WGS sequence"/>
</dbReference>
<dbReference type="EMBL" id="MU838999">
    <property type="protein sequence ID" value="KAK1771234.1"/>
    <property type="molecule type" value="Genomic_DNA"/>
</dbReference>
<proteinExistence type="predicted"/>
<dbReference type="AlphaFoldDB" id="A0AAJ0C6U8"/>
<evidence type="ECO:0000313" key="1">
    <source>
        <dbReference type="EMBL" id="KAK1771234.1"/>
    </source>
</evidence>
<name>A0AAJ0C6U8_9PEZI</name>
<dbReference type="RefSeq" id="XP_060287447.1">
    <property type="nucleotide sequence ID" value="XM_060424290.1"/>
</dbReference>
<protein>
    <submittedName>
        <fullName evidence="1">Metallo-dependent hydrolase</fullName>
    </submittedName>
</protein>
<organism evidence="1 2">
    <name type="scientific">Phialemonium atrogriseum</name>
    <dbReference type="NCBI Taxonomy" id="1093897"/>
    <lineage>
        <taxon>Eukaryota</taxon>
        <taxon>Fungi</taxon>
        <taxon>Dikarya</taxon>
        <taxon>Ascomycota</taxon>
        <taxon>Pezizomycotina</taxon>
        <taxon>Sordariomycetes</taxon>
        <taxon>Sordariomycetidae</taxon>
        <taxon>Cephalothecales</taxon>
        <taxon>Cephalothecaceae</taxon>
        <taxon>Phialemonium</taxon>
    </lineage>
</organism>
<dbReference type="GO" id="GO:0006154">
    <property type="term" value="P:adenosine catabolic process"/>
    <property type="evidence" value="ECO:0007669"/>
    <property type="project" value="TreeGrafter"/>
</dbReference>
<gene>
    <name evidence="1" type="ORF">QBC33DRAFT_444812</name>
</gene>
<reference evidence="1" key="1">
    <citation type="submission" date="2023-06" db="EMBL/GenBank/DDBJ databases">
        <title>Genome-scale phylogeny and comparative genomics of the fungal order Sordariales.</title>
        <authorList>
            <consortium name="Lawrence Berkeley National Laboratory"/>
            <person name="Hensen N."/>
            <person name="Bonometti L."/>
            <person name="Westerberg I."/>
            <person name="Brannstrom I.O."/>
            <person name="Guillou S."/>
            <person name="Cros-Aarteil S."/>
            <person name="Calhoun S."/>
            <person name="Haridas S."/>
            <person name="Kuo A."/>
            <person name="Mondo S."/>
            <person name="Pangilinan J."/>
            <person name="Riley R."/>
            <person name="Labutti K."/>
            <person name="Andreopoulos B."/>
            <person name="Lipzen A."/>
            <person name="Chen C."/>
            <person name="Yanf M."/>
            <person name="Daum C."/>
            <person name="Ng V."/>
            <person name="Clum A."/>
            <person name="Steindorff A."/>
            <person name="Ohm R."/>
            <person name="Martin F."/>
            <person name="Silar P."/>
            <person name="Natvig D."/>
            <person name="Lalanne C."/>
            <person name="Gautier V."/>
            <person name="Ament-Velasquez S.L."/>
            <person name="Kruys A."/>
            <person name="Hutchinson M.I."/>
            <person name="Powell A.J."/>
            <person name="Barry K."/>
            <person name="Miller A.N."/>
            <person name="Grigoriev I.V."/>
            <person name="Debuchy R."/>
            <person name="Gladieux P."/>
            <person name="Thoren M.H."/>
            <person name="Johannesson H."/>
        </authorList>
    </citation>
    <scope>NUCLEOTIDE SEQUENCE</scope>
    <source>
        <strain evidence="1">8032-3</strain>
    </source>
</reference>
<dbReference type="GeneID" id="85307477"/>
<dbReference type="GO" id="GO:0046103">
    <property type="term" value="P:inosine biosynthetic process"/>
    <property type="evidence" value="ECO:0007669"/>
    <property type="project" value="TreeGrafter"/>
</dbReference>
<dbReference type="SUPFAM" id="SSF51556">
    <property type="entry name" value="Metallo-dependent hydrolases"/>
    <property type="match status" value="1"/>
</dbReference>